<reference evidence="1 2" key="1">
    <citation type="submission" date="2017-08" db="EMBL/GenBank/DDBJ databases">
        <title>Genome sequences of Ralstonia solanacearum Species Complex (RSSC) isolated from Potato bacterial wilts in Korea.</title>
        <authorList>
            <person name="Cho H."/>
            <person name="Song E.-S."/>
            <person name="Lee Y.K."/>
            <person name="Lee S."/>
            <person name="Lee S.-W."/>
            <person name="Jo A."/>
            <person name="Kim J.-G."/>
            <person name="Hwang I."/>
        </authorList>
    </citation>
    <scope>NUCLEOTIDE SEQUENCE [LARGE SCALE GENOMIC DNA]</scope>
    <source>
        <strain evidence="1 2">T98</strain>
    </source>
</reference>
<protein>
    <recommendedName>
        <fullName evidence="3">Lipoprotein</fullName>
    </recommendedName>
</protein>
<dbReference type="InterPro" id="IPR047937">
    <property type="entry name" value="Eex_IncN-like"/>
</dbReference>
<dbReference type="NCBIfam" id="NF033894">
    <property type="entry name" value="Eex_IncN"/>
    <property type="match status" value="1"/>
</dbReference>
<dbReference type="EMBL" id="CP022759">
    <property type="protein sequence ID" value="AXV81651.1"/>
    <property type="molecule type" value="Genomic_DNA"/>
</dbReference>
<accession>A0AAD0WGB7</accession>
<evidence type="ECO:0008006" key="3">
    <source>
        <dbReference type="Google" id="ProtNLM"/>
    </source>
</evidence>
<evidence type="ECO:0000313" key="2">
    <source>
        <dbReference type="Proteomes" id="UP000261758"/>
    </source>
</evidence>
<name>A0AAD0WGB7_RALSL</name>
<evidence type="ECO:0000313" key="1">
    <source>
        <dbReference type="EMBL" id="AXV81651.1"/>
    </source>
</evidence>
<dbReference type="PROSITE" id="PS51257">
    <property type="entry name" value="PROKAR_LIPOPROTEIN"/>
    <property type="match status" value="1"/>
</dbReference>
<dbReference type="AlphaFoldDB" id="A0AAD0WGB7"/>
<sequence>MNKIVPLMLATMLTACGKTEAQDTVESLMAHPDRLREVEQRCANHDTSMTAVECNVASEARHRLFIGSGPQYTPSKDAPKF</sequence>
<dbReference type="Proteomes" id="UP000261758">
    <property type="component" value="Chromosome"/>
</dbReference>
<proteinExistence type="predicted"/>
<organism evidence="1 2">
    <name type="scientific">Ralstonia solanacearum</name>
    <name type="common">Pseudomonas solanacearum</name>
    <dbReference type="NCBI Taxonomy" id="305"/>
    <lineage>
        <taxon>Bacteria</taxon>
        <taxon>Pseudomonadati</taxon>
        <taxon>Pseudomonadota</taxon>
        <taxon>Betaproteobacteria</taxon>
        <taxon>Burkholderiales</taxon>
        <taxon>Burkholderiaceae</taxon>
        <taxon>Ralstonia</taxon>
        <taxon>Ralstonia solanacearum species complex</taxon>
    </lineage>
</organism>
<gene>
    <name evidence="1" type="ORF">CJO77_08910</name>
</gene>
<dbReference type="RefSeq" id="WP_118869505.1">
    <property type="nucleotide sequence ID" value="NZ_CP022759.1"/>
</dbReference>